<dbReference type="Gene3D" id="1.20.5.190">
    <property type="match status" value="1"/>
</dbReference>
<keyword evidence="1" id="KW-0677">Repeat</keyword>
<dbReference type="PROSITE" id="PS50096">
    <property type="entry name" value="IQ"/>
    <property type="match status" value="3"/>
</dbReference>
<dbReference type="SUPFAM" id="SSF52540">
    <property type="entry name" value="P-loop containing nucleoside triphosphate hydrolases"/>
    <property type="match status" value="1"/>
</dbReference>
<feature type="non-terminal residue" evidence="3">
    <location>
        <position position="1"/>
    </location>
</feature>
<evidence type="ECO:0000256" key="1">
    <source>
        <dbReference type="ARBA" id="ARBA00022737"/>
    </source>
</evidence>
<reference evidence="3" key="1">
    <citation type="journal article" date="2013" name="BMC Genomics">
        <title>Unscrambling butterfly oogenesis.</title>
        <authorList>
            <person name="Carter J.M."/>
            <person name="Baker S.C."/>
            <person name="Pink R."/>
            <person name="Carter D.R."/>
            <person name="Collins A."/>
            <person name="Tomlin J."/>
            <person name="Gibbs M."/>
            <person name="Breuker C.J."/>
        </authorList>
    </citation>
    <scope>NUCLEOTIDE SEQUENCE</scope>
    <source>
        <tissue evidence="3">Ovary</tissue>
    </source>
</reference>
<sequence length="89" mass="10391">KRLANAIHGILAHAKGYLVRRKVQEIRRNRAAIKIQKTVRGWLARLKYQRLRQLAIGIQALARGYMARKLYKNKKILKLTIGIQRYARG</sequence>
<dbReference type="Pfam" id="PF00612">
    <property type="entry name" value="IQ"/>
    <property type="match status" value="2"/>
</dbReference>
<feature type="non-terminal residue" evidence="3">
    <location>
        <position position="89"/>
    </location>
</feature>
<dbReference type="SMART" id="SM00015">
    <property type="entry name" value="IQ"/>
    <property type="match status" value="3"/>
</dbReference>
<dbReference type="InterPro" id="IPR027417">
    <property type="entry name" value="P-loop_NTPase"/>
</dbReference>
<evidence type="ECO:0000313" key="3">
    <source>
        <dbReference type="EMBL" id="JAA84234.1"/>
    </source>
</evidence>
<dbReference type="FunFam" id="1.20.5.190:FF:000001">
    <property type="entry name" value="unconventional myosin-Va"/>
    <property type="match status" value="1"/>
</dbReference>
<dbReference type="EMBL" id="GAIX01008326">
    <property type="protein sequence ID" value="JAA84234.1"/>
    <property type="molecule type" value="Transcribed_RNA"/>
</dbReference>
<name>S4P2V4_9NEOP</name>
<dbReference type="InterPro" id="IPR000048">
    <property type="entry name" value="IQ_motif_EF-hand-BS"/>
</dbReference>
<evidence type="ECO:0000256" key="2">
    <source>
        <dbReference type="ARBA" id="ARBA00023054"/>
    </source>
</evidence>
<reference evidence="3" key="2">
    <citation type="submission" date="2013-05" db="EMBL/GenBank/DDBJ databases">
        <authorList>
            <person name="Carter J.-M."/>
            <person name="Baker S.C."/>
            <person name="Pink R."/>
            <person name="Carter D.R.F."/>
            <person name="Collins A."/>
            <person name="Tomlin J."/>
            <person name="Gibbs M."/>
            <person name="Breuker C.J."/>
        </authorList>
    </citation>
    <scope>NUCLEOTIDE SEQUENCE</scope>
    <source>
        <tissue evidence="3">Ovary</tissue>
    </source>
</reference>
<organism evidence="3">
    <name type="scientific">Pararge aegeria</name>
    <name type="common">speckled wood butterfly</name>
    <dbReference type="NCBI Taxonomy" id="116150"/>
    <lineage>
        <taxon>Eukaryota</taxon>
        <taxon>Metazoa</taxon>
        <taxon>Ecdysozoa</taxon>
        <taxon>Arthropoda</taxon>
        <taxon>Hexapoda</taxon>
        <taxon>Insecta</taxon>
        <taxon>Pterygota</taxon>
        <taxon>Neoptera</taxon>
        <taxon>Endopterygota</taxon>
        <taxon>Lepidoptera</taxon>
        <taxon>Glossata</taxon>
        <taxon>Ditrysia</taxon>
        <taxon>Papilionoidea</taxon>
        <taxon>Nymphalidae</taxon>
        <taxon>Satyrinae</taxon>
        <taxon>Satyrini</taxon>
        <taxon>Parargina</taxon>
        <taxon>Pararge</taxon>
    </lineage>
</organism>
<accession>S4P2V4</accession>
<proteinExistence type="predicted"/>
<keyword evidence="2" id="KW-0175">Coiled coil</keyword>
<protein>
    <submittedName>
        <fullName evidence="3">Putative myosin-Va</fullName>
    </submittedName>
</protein>
<dbReference type="AlphaFoldDB" id="S4P2V4"/>